<keyword evidence="3" id="KW-1185">Reference proteome</keyword>
<gene>
    <name evidence="2" type="ORF">PHAECO_LOCUS400</name>
</gene>
<sequence length="366" mass="42003">MGLTTSKSPLERRNTVIKRSQRKSIHTIKSKIDKLFTDIKKFRGTEEDDKYKVLVTEIGRLNYELNSKIRDLQPQVRNIHQVTVARLDEAVQALQAKVLENRQKQQEKMKKNHNQDEEDLNENTSKSVNEEIEVNEETEEGGNQASPEQTNESQVLENSTDKRKTLELKFVQVIPENSIEAEVHNEQMSPNFKRNDEKRKSILKMGVPVMPGAMLEEITKKTNQMSVHYDTTVPVPVPVPAPAPVPVEDSDALLAKLGDTVENLQKIEYQIADFVGKKHGTQYNRIKDKLVGYMHEVTQIRSKDDFVVDQVQLCTNYLESCLRFLDDKAVENNKDQLQDDVFLPEQNNNTFDAQTKLQKLMKTTAI</sequence>
<dbReference type="OrthoDB" id="6735696at2759"/>
<feature type="compositionally biased region" description="Polar residues" evidence="1">
    <location>
        <begin position="141"/>
        <end position="158"/>
    </location>
</feature>
<organism evidence="2 3">
    <name type="scientific">Phaedon cochleariae</name>
    <name type="common">Mustard beetle</name>
    <dbReference type="NCBI Taxonomy" id="80249"/>
    <lineage>
        <taxon>Eukaryota</taxon>
        <taxon>Metazoa</taxon>
        <taxon>Ecdysozoa</taxon>
        <taxon>Arthropoda</taxon>
        <taxon>Hexapoda</taxon>
        <taxon>Insecta</taxon>
        <taxon>Pterygota</taxon>
        <taxon>Neoptera</taxon>
        <taxon>Endopterygota</taxon>
        <taxon>Coleoptera</taxon>
        <taxon>Polyphaga</taxon>
        <taxon>Cucujiformia</taxon>
        <taxon>Chrysomeloidea</taxon>
        <taxon>Chrysomelidae</taxon>
        <taxon>Chrysomelinae</taxon>
        <taxon>Chrysomelini</taxon>
        <taxon>Phaedon</taxon>
    </lineage>
</organism>
<evidence type="ECO:0000313" key="3">
    <source>
        <dbReference type="Proteomes" id="UP001153737"/>
    </source>
</evidence>
<dbReference type="Proteomes" id="UP001153737">
    <property type="component" value="Chromosome 1"/>
</dbReference>
<protein>
    <submittedName>
        <fullName evidence="2">Uncharacterized protein</fullName>
    </submittedName>
</protein>
<evidence type="ECO:0000313" key="2">
    <source>
        <dbReference type="EMBL" id="CAH1116009.1"/>
    </source>
</evidence>
<feature type="compositionally biased region" description="Basic and acidic residues" evidence="1">
    <location>
        <begin position="103"/>
        <end position="115"/>
    </location>
</feature>
<reference evidence="2" key="2">
    <citation type="submission" date="2022-10" db="EMBL/GenBank/DDBJ databases">
        <authorList>
            <consortium name="ENA_rothamsted_submissions"/>
            <consortium name="culmorum"/>
            <person name="King R."/>
        </authorList>
    </citation>
    <scope>NUCLEOTIDE SEQUENCE</scope>
</reference>
<dbReference type="EMBL" id="OU896707">
    <property type="protein sequence ID" value="CAH1116009.1"/>
    <property type="molecule type" value="Genomic_DNA"/>
</dbReference>
<accession>A0A9P0GP28</accession>
<feature type="compositionally biased region" description="Acidic residues" evidence="1">
    <location>
        <begin position="130"/>
        <end position="140"/>
    </location>
</feature>
<reference evidence="2" key="1">
    <citation type="submission" date="2022-01" db="EMBL/GenBank/DDBJ databases">
        <authorList>
            <person name="King R."/>
        </authorList>
    </citation>
    <scope>NUCLEOTIDE SEQUENCE</scope>
</reference>
<evidence type="ECO:0000256" key="1">
    <source>
        <dbReference type="SAM" id="MobiDB-lite"/>
    </source>
</evidence>
<name>A0A9P0GP28_PHACE</name>
<feature type="region of interest" description="Disordered" evidence="1">
    <location>
        <begin position="103"/>
        <end position="161"/>
    </location>
</feature>
<dbReference type="AlphaFoldDB" id="A0A9P0GP28"/>
<proteinExistence type="predicted"/>